<evidence type="ECO:0000256" key="3">
    <source>
        <dbReference type="ARBA" id="ARBA00022801"/>
    </source>
</evidence>
<dbReference type="Pfam" id="PF01182">
    <property type="entry name" value="Glucosamine_iso"/>
    <property type="match status" value="1"/>
</dbReference>
<evidence type="ECO:0000256" key="4">
    <source>
        <dbReference type="RuleBase" id="RU361197"/>
    </source>
</evidence>
<keyword evidence="8" id="KW-1185">Reference proteome</keyword>
<gene>
    <name evidence="7" type="ORF">BRENAR_LOCUS483</name>
</gene>
<keyword evidence="4" id="KW-0119">Carbohydrate metabolism</keyword>
<dbReference type="GO" id="GO:0006043">
    <property type="term" value="P:glucosamine catabolic process"/>
    <property type="evidence" value="ECO:0007669"/>
    <property type="project" value="TreeGrafter"/>
</dbReference>
<dbReference type="PANTHER" id="PTHR11280">
    <property type="entry name" value="GLUCOSAMINE-6-PHOSPHATE ISOMERASE"/>
    <property type="match status" value="1"/>
</dbReference>
<evidence type="ECO:0000256" key="1">
    <source>
        <dbReference type="ARBA" id="ARBA00000644"/>
    </source>
</evidence>
<feature type="coiled-coil region" evidence="5">
    <location>
        <begin position="115"/>
        <end position="142"/>
    </location>
</feature>
<accession>A0A448YFU2</accession>
<dbReference type="GO" id="GO:0006046">
    <property type="term" value="P:N-acetylglucosamine catabolic process"/>
    <property type="evidence" value="ECO:0007669"/>
    <property type="project" value="TreeGrafter"/>
</dbReference>
<dbReference type="GO" id="GO:0019262">
    <property type="term" value="P:N-acetylneuraminate catabolic process"/>
    <property type="evidence" value="ECO:0007669"/>
    <property type="project" value="TreeGrafter"/>
</dbReference>
<organism evidence="7 8">
    <name type="scientific">Brettanomyces naardenensis</name>
    <name type="common">Yeast</name>
    <dbReference type="NCBI Taxonomy" id="13370"/>
    <lineage>
        <taxon>Eukaryota</taxon>
        <taxon>Fungi</taxon>
        <taxon>Dikarya</taxon>
        <taxon>Ascomycota</taxon>
        <taxon>Saccharomycotina</taxon>
        <taxon>Pichiomycetes</taxon>
        <taxon>Pichiales</taxon>
        <taxon>Pichiaceae</taxon>
        <taxon>Brettanomyces</taxon>
    </lineage>
</organism>
<dbReference type="Proteomes" id="UP000290900">
    <property type="component" value="Unassembled WGS sequence"/>
</dbReference>
<name>A0A448YFU2_BRENA</name>
<comment type="similarity">
    <text evidence="2 4">Belongs to the glucosamine/galactosamine-6-phosphate isomerase family.</text>
</comment>
<dbReference type="Gene3D" id="3.40.50.1360">
    <property type="match status" value="1"/>
</dbReference>
<dbReference type="EC" id="3.5.99.6" evidence="4"/>
<dbReference type="InParanoid" id="A0A448YFU2"/>
<sequence length="265" mass="29368">MSSSLSFSSLIEYLALYNSAEEASVKVADTIAAKINAFNPTESKPFVIGLPTGSSPLKVYARLIELYKQGKVDFSNVVSFNMDEYYQLPPSNPESYHYFMYTNFFNHVNFKPENINILNGLAEDWEKECQRYEAKIKSYGKINFFLGGMGPEGHIAFNESGSKRDSKTRRIKLVDSTIKANSRFFGGDLNKVPKSALTVGISTVLDNSEEVLVVVFGKGKNWALLNTLTRKPTSAVPGTFLKTHPNSIIVADYDAIEGEASTAKI</sequence>
<dbReference type="InterPro" id="IPR037171">
    <property type="entry name" value="NagB/RpiA_transferase-like"/>
</dbReference>
<dbReference type="GO" id="GO:0042802">
    <property type="term" value="F:identical protein binding"/>
    <property type="evidence" value="ECO:0007669"/>
    <property type="project" value="TreeGrafter"/>
</dbReference>
<proteinExistence type="inferred from homology"/>
<keyword evidence="5" id="KW-0175">Coiled coil</keyword>
<feature type="domain" description="Glucosamine/galactosamine-6-phosphate isomerase" evidence="6">
    <location>
        <begin position="19"/>
        <end position="242"/>
    </location>
</feature>
<evidence type="ECO:0000259" key="6">
    <source>
        <dbReference type="Pfam" id="PF01182"/>
    </source>
</evidence>
<dbReference type="GO" id="GO:0005737">
    <property type="term" value="C:cytoplasm"/>
    <property type="evidence" value="ECO:0007669"/>
    <property type="project" value="TreeGrafter"/>
</dbReference>
<dbReference type="OrthoDB" id="7663298at2759"/>
<dbReference type="STRING" id="13370.A0A448YFU2"/>
<dbReference type="PANTHER" id="PTHR11280:SF5">
    <property type="entry name" value="GLUCOSAMINE-6-PHOSPHATE ISOMERASE"/>
    <property type="match status" value="1"/>
</dbReference>
<dbReference type="InterPro" id="IPR018321">
    <property type="entry name" value="Glucosamine6P_isomerase_CS"/>
</dbReference>
<dbReference type="NCBIfam" id="TIGR00502">
    <property type="entry name" value="nagB"/>
    <property type="match status" value="1"/>
</dbReference>
<dbReference type="CDD" id="cd01399">
    <property type="entry name" value="GlcN6P_deaminase"/>
    <property type="match status" value="1"/>
</dbReference>
<comment type="catalytic activity">
    <reaction evidence="1 4">
        <text>alpha-D-glucosamine 6-phosphate + H2O = beta-D-fructose 6-phosphate + NH4(+)</text>
        <dbReference type="Rhea" id="RHEA:12172"/>
        <dbReference type="ChEBI" id="CHEBI:15377"/>
        <dbReference type="ChEBI" id="CHEBI:28938"/>
        <dbReference type="ChEBI" id="CHEBI:57634"/>
        <dbReference type="ChEBI" id="CHEBI:75989"/>
        <dbReference type="EC" id="3.5.99.6"/>
    </reaction>
</comment>
<dbReference type="GO" id="GO:0005975">
    <property type="term" value="P:carbohydrate metabolic process"/>
    <property type="evidence" value="ECO:0007669"/>
    <property type="project" value="InterPro"/>
</dbReference>
<dbReference type="EMBL" id="CAACVR010000001">
    <property type="protein sequence ID" value="VEU19747.1"/>
    <property type="molecule type" value="Genomic_DNA"/>
</dbReference>
<evidence type="ECO:0000313" key="8">
    <source>
        <dbReference type="Proteomes" id="UP000290900"/>
    </source>
</evidence>
<evidence type="ECO:0000256" key="2">
    <source>
        <dbReference type="ARBA" id="ARBA00005526"/>
    </source>
</evidence>
<dbReference type="InterPro" id="IPR006148">
    <property type="entry name" value="Glc/Gal-6P_isomerase"/>
</dbReference>
<evidence type="ECO:0000313" key="7">
    <source>
        <dbReference type="EMBL" id="VEU19747.1"/>
    </source>
</evidence>
<dbReference type="SUPFAM" id="SSF100950">
    <property type="entry name" value="NagB/RpiA/CoA transferase-like"/>
    <property type="match status" value="1"/>
</dbReference>
<evidence type="ECO:0000256" key="5">
    <source>
        <dbReference type="SAM" id="Coils"/>
    </source>
</evidence>
<keyword evidence="3 4" id="KW-0378">Hydrolase</keyword>
<dbReference type="PROSITE" id="PS01161">
    <property type="entry name" value="GLC_GALNAC_ISOMERASE"/>
    <property type="match status" value="1"/>
</dbReference>
<dbReference type="AlphaFoldDB" id="A0A448YFU2"/>
<protein>
    <recommendedName>
        <fullName evidence="4">Glucosamine-6-phosphate isomerase</fullName>
        <ecNumber evidence="4">3.5.99.6</ecNumber>
    </recommendedName>
    <alternativeName>
        <fullName evidence="4">Glucosamine-6-phosphate isomerase</fullName>
    </alternativeName>
</protein>
<dbReference type="GO" id="GO:0004342">
    <property type="term" value="F:glucosamine-6-phosphate deaminase activity"/>
    <property type="evidence" value="ECO:0007669"/>
    <property type="project" value="UniProtKB-UniRule"/>
</dbReference>
<dbReference type="InterPro" id="IPR004547">
    <property type="entry name" value="Glucosamine6P_isomerase"/>
</dbReference>
<reference evidence="7 8" key="1">
    <citation type="submission" date="2018-12" db="EMBL/GenBank/DDBJ databases">
        <authorList>
            <person name="Tiukova I."/>
            <person name="Dainat J."/>
        </authorList>
    </citation>
    <scope>NUCLEOTIDE SEQUENCE [LARGE SCALE GENOMIC DNA]</scope>
</reference>